<comment type="caution">
    <text evidence="1">The sequence shown here is derived from an EMBL/GenBank/DDBJ whole genome shotgun (WGS) entry which is preliminary data.</text>
</comment>
<evidence type="ECO:0000313" key="2">
    <source>
        <dbReference type="Proteomes" id="UP000821865"/>
    </source>
</evidence>
<dbReference type="EMBL" id="CM023473">
    <property type="protein sequence ID" value="KAH7954434.1"/>
    <property type="molecule type" value="Genomic_DNA"/>
</dbReference>
<protein>
    <submittedName>
        <fullName evidence="1">Uncharacterized protein</fullName>
    </submittedName>
</protein>
<name>A0ACB8CZ53_DERSI</name>
<reference evidence="1" key="1">
    <citation type="submission" date="2020-05" db="EMBL/GenBank/DDBJ databases">
        <title>Large-scale comparative analyses of tick genomes elucidate their genetic diversity and vector capacities.</title>
        <authorList>
            <person name="Jia N."/>
            <person name="Wang J."/>
            <person name="Shi W."/>
            <person name="Du L."/>
            <person name="Sun Y."/>
            <person name="Zhan W."/>
            <person name="Jiang J."/>
            <person name="Wang Q."/>
            <person name="Zhang B."/>
            <person name="Ji P."/>
            <person name="Sakyi L.B."/>
            <person name="Cui X."/>
            <person name="Yuan T."/>
            <person name="Jiang B."/>
            <person name="Yang W."/>
            <person name="Lam T.T.-Y."/>
            <person name="Chang Q."/>
            <person name="Ding S."/>
            <person name="Wang X."/>
            <person name="Zhu J."/>
            <person name="Ruan X."/>
            <person name="Zhao L."/>
            <person name="Wei J."/>
            <person name="Que T."/>
            <person name="Du C."/>
            <person name="Cheng J."/>
            <person name="Dai P."/>
            <person name="Han X."/>
            <person name="Huang E."/>
            <person name="Gao Y."/>
            <person name="Liu J."/>
            <person name="Shao H."/>
            <person name="Ye R."/>
            <person name="Li L."/>
            <person name="Wei W."/>
            <person name="Wang X."/>
            <person name="Wang C."/>
            <person name="Yang T."/>
            <person name="Huo Q."/>
            <person name="Li W."/>
            <person name="Guo W."/>
            <person name="Chen H."/>
            <person name="Zhou L."/>
            <person name="Ni X."/>
            <person name="Tian J."/>
            <person name="Zhou Y."/>
            <person name="Sheng Y."/>
            <person name="Liu T."/>
            <person name="Pan Y."/>
            <person name="Xia L."/>
            <person name="Li J."/>
            <person name="Zhao F."/>
            <person name="Cao W."/>
        </authorList>
    </citation>
    <scope>NUCLEOTIDE SEQUENCE</scope>
    <source>
        <strain evidence="1">Dsil-2018</strain>
    </source>
</reference>
<keyword evidence="2" id="KW-1185">Reference proteome</keyword>
<sequence length="518" mass="57595">MDGCLVCKARNALKGVRPIGLAVFDAEFDDWSNACTSWNKFGSYTLMRAARKAVDATGAQNAARVLGCATLPVGKNAWSGFISYGAVLFFAVVLIFGGIFMIIKQSDDSKNTEAVDDTEPSAASAVHLESNFASALANNSEEGPQLPQTPFVCTVGLSLDFFNHTGLLREDGLCDYFIFHSTFVHDAEGRVDLWNGRNYTRAFRTFLAFAHVARKTAYGVAVTHRKSRDALRQLGTEVGVQEFVTYWNYGVRHHAVLDVHESSFSDVGDVRSSFALLKAFKFLQRAHLDNGTLNPANIFLGCSTILYEDSLLHKIIGDELSLLPVDVLILTTHMMATEDSERVVVPPTALRSPVGRHPPAILDVAHHVTEDEYLSRPATVCFTLTMAVLAYDVPWRTRVGAACDKGPMRVPIKEMCRYMNYPQDIKYGNGTVIGRFHSTTKGRLYLFDTKESFRFKMCTLRKLFPEFVHGWAVFDVDLADYDGTCNGAPRSFDRVRAIRETFNEYLKLGQGRSPVQPC</sequence>
<proteinExistence type="predicted"/>
<organism evidence="1 2">
    <name type="scientific">Dermacentor silvarum</name>
    <name type="common">Tick</name>
    <dbReference type="NCBI Taxonomy" id="543639"/>
    <lineage>
        <taxon>Eukaryota</taxon>
        <taxon>Metazoa</taxon>
        <taxon>Ecdysozoa</taxon>
        <taxon>Arthropoda</taxon>
        <taxon>Chelicerata</taxon>
        <taxon>Arachnida</taxon>
        <taxon>Acari</taxon>
        <taxon>Parasitiformes</taxon>
        <taxon>Ixodida</taxon>
        <taxon>Ixodoidea</taxon>
        <taxon>Ixodidae</taxon>
        <taxon>Rhipicephalinae</taxon>
        <taxon>Dermacentor</taxon>
    </lineage>
</organism>
<gene>
    <name evidence="1" type="ORF">HPB49_018377</name>
</gene>
<dbReference type="Proteomes" id="UP000821865">
    <property type="component" value="Chromosome 4"/>
</dbReference>
<evidence type="ECO:0000313" key="1">
    <source>
        <dbReference type="EMBL" id="KAH7954434.1"/>
    </source>
</evidence>
<accession>A0ACB8CZ53</accession>